<dbReference type="EMBL" id="DF843856">
    <property type="protein sequence ID" value="GAT47639.1"/>
    <property type="molecule type" value="Genomic_DNA"/>
</dbReference>
<keyword evidence="2" id="KW-0472">Membrane</keyword>
<feature type="domain" description="C2H2-type" evidence="3">
    <location>
        <begin position="251"/>
        <end position="279"/>
    </location>
</feature>
<feature type="domain" description="C2H2-type" evidence="3">
    <location>
        <begin position="179"/>
        <end position="207"/>
    </location>
</feature>
<feature type="transmembrane region" description="Helical" evidence="2">
    <location>
        <begin position="74"/>
        <end position="95"/>
    </location>
</feature>
<accession>A0ABQ0L903</accession>
<keyword evidence="2" id="KW-0812">Transmembrane</keyword>
<feature type="transmembrane region" description="Helical" evidence="2">
    <location>
        <begin position="115"/>
        <end position="140"/>
    </location>
</feature>
<reference evidence="4" key="1">
    <citation type="submission" date="2014-09" db="EMBL/GenBank/DDBJ databases">
        <title>Genome sequence of the luminous mushroom Mycena chlorophos for searching fungal bioluminescence genes.</title>
        <authorList>
            <person name="Tanaka Y."/>
            <person name="Kasuga D."/>
            <person name="Oba Y."/>
            <person name="Hase S."/>
            <person name="Sato K."/>
            <person name="Oba Y."/>
            <person name="Sakakibara Y."/>
        </authorList>
    </citation>
    <scope>NUCLEOTIDE SEQUENCE</scope>
</reference>
<keyword evidence="1" id="KW-0479">Metal-binding</keyword>
<evidence type="ECO:0000256" key="1">
    <source>
        <dbReference type="PROSITE-ProRule" id="PRU00042"/>
    </source>
</evidence>
<keyword evidence="1" id="KW-0863">Zinc-finger</keyword>
<dbReference type="Proteomes" id="UP000815677">
    <property type="component" value="Unassembled WGS sequence"/>
</dbReference>
<keyword evidence="1" id="KW-0862">Zinc</keyword>
<keyword evidence="2" id="KW-1133">Transmembrane helix</keyword>
<keyword evidence="5" id="KW-1185">Reference proteome</keyword>
<name>A0ABQ0L903_MYCCL</name>
<organism evidence="4 5">
    <name type="scientific">Mycena chlorophos</name>
    <name type="common">Agaric fungus</name>
    <name type="synonym">Agaricus chlorophos</name>
    <dbReference type="NCBI Taxonomy" id="658473"/>
    <lineage>
        <taxon>Eukaryota</taxon>
        <taxon>Fungi</taxon>
        <taxon>Dikarya</taxon>
        <taxon>Basidiomycota</taxon>
        <taxon>Agaricomycotina</taxon>
        <taxon>Agaricomycetes</taxon>
        <taxon>Agaricomycetidae</taxon>
        <taxon>Agaricales</taxon>
        <taxon>Marasmiineae</taxon>
        <taxon>Mycenaceae</taxon>
        <taxon>Mycena</taxon>
    </lineage>
</organism>
<dbReference type="SMART" id="SM00355">
    <property type="entry name" value="ZnF_C2H2"/>
    <property type="match status" value="4"/>
</dbReference>
<evidence type="ECO:0000313" key="4">
    <source>
        <dbReference type="EMBL" id="GAT47639.1"/>
    </source>
</evidence>
<dbReference type="Gene3D" id="3.30.160.60">
    <property type="entry name" value="Classic Zinc Finger"/>
    <property type="match status" value="1"/>
</dbReference>
<dbReference type="Pfam" id="PF00096">
    <property type="entry name" value="zf-C2H2"/>
    <property type="match status" value="1"/>
</dbReference>
<evidence type="ECO:0000313" key="5">
    <source>
        <dbReference type="Proteomes" id="UP000815677"/>
    </source>
</evidence>
<dbReference type="InterPro" id="IPR013087">
    <property type="entry name" value="Znf_C2H2_type"/>
</dbReference>
<dbReference type="PROSITE" id="PS00028">
    <property type="entry name" value="ZINC_FINGER_C2H2_1"/>
    <property type="match status" value="2"/>
</dbReference>
<protein>
    <recommendedName>
        <fullName evidence="3">C2H2-type domain-containing protein</fullName>
    </recommendedName>
</protein>
<proteinExistence type="predicted"/>
<evidence type="ECO:0000259" key="3">
    <source>
        <dbReference type="PROSITE" id="PS50157"/>
    </source>
</evidence>
<gene>
    <name evidence="4" type="ORF">MCHLO_05094</name>
</gene>
<dbReference type="PROSITE" id="PS50157">
    <property type="entry name" value="ZINC_FINGER_C2H2_2"/>
    <property type="match status" value="2"/>
</dbReference>
<evidence type="ECO:0000256" key="2">
    <source>
        <dbReference type="SAM" id="Phobius"/>
    </source>
</evidence>
<sequence length="383" mass="41690">MASLKWWSRRRLVMTNPQLIDSWQPPRLSKLSLPAPVLGMPLRDGRKASLEVAAPSSHSKLRRPSLPNRNIKPAFSMAIAGFGLAIALIYGHAAVARLGELSLVVAQALPRDASVGAVAVAALGLAAVSCVVVSAVNIGLRLRRLEQQTYASRCHDVEAGPSDDADEKTPVDAVAQTYFACVDCPRVFDEADLLAYHLEDDHRWEQHPLPPPPRSASAQFSCMDCPFVSFNPADLRNHMQTVHFFQYTIGFACVDCSATFGEKLALRMHMEDVHAWTRAQQRPISPFMPGAIPLNIPCSIPGCDIMCLGWDALDSHMYYQHGVGMPATDWSRAIAASAGAAVPNPSPTAFAASASVEFPLFSESELEAPIIWESESDFGRVRC</sequence>